<comment type="subcellular location">
    <subcellularLocation>
        <location evidence="1">Cell membrane</location>
        <topology evidence="1">Multi-pass membrane protein</topology>
    </subcellularLocation>
</comment>
<gene>
    <name evidence="11" type="ORF">QDX21_07750</name>
</gene>
<evidence type="ECO:0000313" key="11">
    <source>
        <dbReference type="EMBL" id="WGH92224.1"/>
    </source>
</evidence>
<dbReference type="PANTHER" id="PTHR43528:SF1">
    <property type="entry name" value="ALPHA-KETOGLUTARATE PERMEASE"/>
    <property type="match status" value="1"/>
</dbReference>
<dbReference type="GO" id="GO:0005886">
    <property type="term" value="C:plasma membrane"/>
    <property type="evidence" value="ECO:0007669"/>
    <property type="project" value="UniProtKB-SubCell"/>
</dbReference>
<feature type="region of interest" description="Disordered" evidence="8">
    <location>
        <begin position="225"/>
        <end position="248"/>
    </location>
</feature>
<keyword evidence="3" id="KW-1003">Cell membrane</keyword>
<sequence length="448" mass="47773">MTTTTTLPKEPSPTQPTQAAPKKSLIASTSGQLLEWYEWSAYAVFAPFIAGAMFDDSDPVSALLATLAVFAVGFLVRPLGGILFGAMADRKGRKAVLIMTMLTMATASVLIGVLPTYETIGVWASAGLLLLRIAQGLAHGGESAAANSYVAEIAPAHKRGQWSSLVFVTIFGGSVLAYSVGGGISAVLDETALAAWGWRIPFVLGAILAVVALLLRRNMAESAVHEQAHHETDETPVAPAQASAPTTMQLTPRKFSQTKAILLIIGMVSGATAAHYTWSSYVSTYAIVEQSMEPTLAYTASVGAQLIALFSLPFWGRLSDRIGRRPIMATFAVLMIITQIPLKSMISDNPWSLFIAATIALLIVGAAGALLSCMMSEVFPTKFRTRNIGLAYSISVAVFGGSAPYLNQLFISIDMSWLSSFYIIVLCVVTLFAVRLLPETRGIDLNKV</sequence>
<dbReference type="PROSITE" id="PS50850">
    <property type="entry name" value="MFS"/>
    <property type="match status" value="1"/>
</dbReference>
<feature type="transmembrane region" description="Helical" evidence="9">
    <location>
        <begin position="298"/>
        <end position="315"/>
    </location>
</feature>
<dbReference type="Pfam" id="PF00083">
    <property type="entry name" value="Sugar_tr"/>
    <property type="match status" value="1"/>
</dbReference>
<dbReference type="AlphaFoldDB" id="A0AAJ6AH82"/>
<feature type="region of interest" description="Disordered" evidence="8">
    <location>
        <begin position="1"/>
        <end position="23"/>
    </location>
</feature>
<evidence type="ECO:0000313" key="12">
    <source>
        <dbReference type="Proteomes" id="UP001224674"/>
    </source>
</evidence>
<organism evidence="11 12">
    <name type="scientific">Auritidibacter ignavus</name>
    <dbReference type="NCBI Taxonomy" id="678932"/>
    <lineage>
        <taxon>Bacteria</taxon>
        <taxon>Bacillati</taxon>
        <taxon>Actinomycetota</taxon>
        <taxon>Actinomycetes</taxon>
        <taxon>Micrococcales</taxon>
        <taxon>Micrococcaceae</taxon>
        <taxon>Auritidibacter</taxon>
    </lineage>
</organism>
<evidence type="ECO:0000256" key="3">
    <source>
        <dbReference type="ARBA" id="ARBA00022475"/>
    </source>
</evidence>
<evidence type="ECO:0000256" key="8">
    <source>
        <dbReference type="SAM" id="MobiDB-lite"/>
    </source>
</evidence>
<proteinExistence type="predicted"/>
<accession>A0AAJ6AH82</accession>
<dbReference type="InterPro" id="IPR036259">
    <property type="entry name" value="MFS_trans_sf"/>
</dbReference>
<evidence type="ECO:0000256" key="2">
    <source>
        <dbReference type="ARBA" id="ARBA00022448"/>
    </source>
</evidence>
<evidence type="ECO:0000256" key="7">
    <source>
        <dbReference type="ARBA" id="ARBA00023136"/>
    </source>
</evidence>
<evidence type="ECO:0000256" key="5">
    <source>
        <dbReference type="ARBA" id="ARBA00022847"/>
    </source>
</evidence>
<dbReference type="InterPro" id="IPR020846">
    <property type="entry name" value="MFS_dom"/>
</dbReference>
<dbReference type="RefSeq" id="WP_279674431.1">
    <property type="nucleotide sequence ID" value="NZ_CP122566.1"/>
</dbReference>
<evidence type="ECO:0000256" key="4">
    <source>
        <dbReference type="ARBA" id="ARBA00022692"/>
    </source>
</evidence>
<feature type="transmembrane region" description="Helical" evidence="9">
    <location>
        <begin position="417"/>
        <end position="437"/>
    </location>
</feature>
<feature type="transmembrane region" description="Helical" evidence="9">
    <location>
        <begin position="352"/>
        <end position="375"/>
    </location>
</feature>
<dbReference type="InterPro" id="IPR051084">
    <property type="entry name" value="H+-coupled_symporters"/>
</dbReference>
<keyword evidence="2" id="KW-0813">Transport</keyword>
<feature type="transmembrane region" description="Helical" evidence="9">
    <location>
        <begin position="60"/>
        <end position="84"/>
    </location>
</feature>
<feature type="transmembrane region" description="Helical" evidence="9">
    <location>
        <begin position="96"/>
        <end position="114"/>
    </location>
</feature>
<keyword evidence="12" id="KW-1185">Reference proteome</keyword>
<feature type="transmembrane region" description="Helical" evidence="9">
    <location>
        <begin position="36"/>
        <end position="54"/>
    </location>
</feature>
<evidence type="ECO:0000256" key="6">
    <source>
        <dbReference type="ARBA" id="ARBA00022989"/>
    </source>
</evidence>
<evidence type="ECO:0000256" key="1">
    <source>
        <dbReference type="ARBA" id="ARBA00004651"/>
    </source>
</evidence>
<feature type="transmembrane region" description="Helical" evidence="9">
    <location>
        <begin position="196"/>
        <end position="215"/>
    </location>
</feature>
<keyword evidence="7 9" id="KW-0472">Membrane</keyword>
<protein>
    <submittedName>
        <fullName evidence="11">MFS transporter</fullName>
    </submittedName>
</protein>
<feature type="transmembrane region" description="Helical" evidence="9">
    <location>
        <begin position="162"/>
        <end position="184"/>
    </location>
</feature>
<dbReference type="Proteomes" id="UP001224674">
    <property type="component" value="Chromosome"/>
</dbReference>
<keyword evidence="5" id="KW-0769">Symport</keyword>
<feature type="transmembrane region" description="Helical" evidence="9">
    <location>
        <begin position="120"/>
        <end position="141"/>
    </location>
</feature>
<dbReference type="GO" id="GO:0015293">
    <property type="term" value="F:symporter activity"/>
    <property type="evidence" value="ECO:0007669"/>
    <property type="project" value="UniProtKB-KW"/>
</dbReference>
<evidence type="ECO:0000259" key="10">
    <source>
        <dbReference type="PROSITE" id="PS50850"/>
    </source>
</evidence>
<dbReference type="EMBL" id="CP122566">
    <property type="protein sequence ID" value="WGH92224.1"/>
    <property type="molecule type" value="Genomic_DNA"/>
</dbReference>
<reference evidence="11 12" key="1">
    <citation type="submission" date="2023-03" db="EMBL/GenBank/DDBJ databases">
        <title>Complete genome sequences of several Auritidibacter ignavus strains isolated from ear infections.</title>
        <authorList>
            <person name="Baehr T."/>
            <person name="Baumhoegger A.M."/>
        </authorList>
    </citation>
    <scope>NUCLEOTIDE SEQUENCE [LARGE SCALE GENOMIC DNA]</scope>
    <source>
        <strain evidence="11 12">BABAE-6</strain>
    </source>
</reference>
<dbReference type="Gene3D" id="1.20.1250.20">
    <property type="entry name" value="MFS general substrate transporter like domains"/>
    <property type="match status" value="1"/>
</dbReference>
<dbReference type="SUPFAM" id="SSF103473">
    <property type="entry name" value="MFS general substrate transporter"/>
    <property type="match status" value="1"/>
</dbReference>
<feature type="transmembrane region" description="Helical" evidence="9">
    <location>
        <begin position="387"/>
        <end position="405"/>
    </location>
</feature>
<name>A0AAJ6AH82_9MICC</name>
<feature type="transmembrane region" description="Helical" evidence="9">
    <location>
        <begin position="327"/>
        <end position="346"/>
    </location>
</feature>
<dbReference type="InterPro" id="IPR005828">
    <property type="entry name" value="MFS_sugar_transport-like"/>
</dbReference>
<keyword evidence="4 9" id="KW-0812">Transmembrane</keyword>
<feature type="domain" description="Major facilitator superfamily (MFS) profile" evidence="10">
    <location>
        <begin position="24"/>
        <end position="441"/>
    </location>
</feature>
<keyword evidence="6 9" id="KW-1133">Transmembrane helix</keyword>
<evidence type="ECO:0000256" key="9">
    <source>
        <dbReference type="SAM" id="Phobius"/>
    </source>
</evidence>
<dbReference type="PANTHER" id="PTHR43528">
    <property type="entry name" value="ALPHA-KETOGLUTARATE PERMEASE"/>
    <property type="match status" value="1"/>
</dbReference>
<feature type="transmembrane region" description="Helical" evidence="9">
    <location>
        <begin position="260"/>
        <end position="278"/>
    </location>
</feature>